<evidence type="ECO:0000256" key="1">
    <source>
        <dbReference type="SAM" id="MobiDB-lite"/>
    </source>
</evidence>
<dbReference type="Proteomes" id="UP000001549">
    <property type="component" value="Chromosome"/>
</dbReference>
<evidence type="ECO:0000313" key="3">
    <source>
        <dbReference type="Proteomes" id="UP000001549"/>
    </source>
</evidence>
<reference evidence="2 3" key="1">
    <citation type="submission" date="2011-05" db="EMBL/GenBank/DDBJ databases">
        <title>Complete sequence of chromosome of Frankia symbiont of Datisca glomerata.</title>
        <authorList>
            <consortium name="US DOE Joint Genome Institute"/>
            <person name="Lucas S."/>
            <person name="Han J."/>
            <person name="Lapidus A."/>
            <person name="Cheng J.-F."/>
            <person name="Goodwin L."/>
            <person name="Pitluck S."/>
            <person name="Peters L."/>
            <person name="Mikhailova N."/>
            <person name="Chertkov O."/>
            <person name="Teshima H."/>
            <person name="Han C."/>
            <person name="Tapia R."/>
            <person name="Land M."/>
            <person name="Hauser L."/>
            <person name="Kyrpides N."/>
            <person name="Ivanova N."/>
            <person name="Pagani I."/>
            <person name="Berry A."/>
            <person name="Pawlowski K."/>
            <person name="Persson T."/>
            <person name="Vanden Heuvel B."/>
            <person name="Benson D."/>
            <person name="Woyke T."/>
        </authorList>
    </citation>
    <scope>NUCLEOTIDE SEQUENCE [LARGE SCALE GENOMIC DNA]</scope>
    <source>
        <strain evidence="3">4085684</strain>
    </source>
</reference>
<gene>
    <name evidence="2" type="ordered locus">FsymDg_3505</name>
</gene>
<protein>
    <submittedName>
        <fullName evidence="2">Uncharacterized protein</fullName>
    </submittedName>
</protein>
<dbReference type="KEGG" id="fsy:FsymDg_3505"/>
<evidence type="ECO:0000313" key="2">
    <source>
        <dbReference type="EMBL" id="AEH10788.1"/>
    </source>
</evidence>
<dbReference type="HOGENOM" id="CLU_1056693_0_0_11"/>
<feature type="region of interest" description="Disordered" evidence="1">
    <location>
        <begin position="182"/>
        <end position="201"/>
    </location>
</feature>
<keyword evidence="3" id="KW-1185">Reference proteome</keyword>
<proteinExistence type="predicted"/>
<dbReference type="AlphaFoldDB" id="F8B1M7"/>
<sequence length="263" mass="27068">MPGASLTLGFFFRICRVCSSTGWTGPIIGCGYVSGRRVWCVRGVGWSRSGCTGSIGAALGRCGGGKMRPHGRPGRRCICDARELGSQDCGEHAGERLPVVVTSPTFAAGGEIRSGACGVGVGTPHRGGEKGQLFDQPQSVAVGGCRGEGGHGCRQISASGGPGDNDRTATRVVGIPAHRPAPLRTIGTTRRPPRPSSTADDWKPLSVVAIYEMTSGCRCNVTTTSPPGPVTDLRSNLRGLFAQVTGGGPCVPASEPIDLGCRP</sequence>
<organism evidence="2 3">
    <name type="scientific">Candidatus Protofrankia datiscae</name>
    <dbReference type="NCBI Taxonomy" id="2716812"/>
    <lineage>
        <taxon>Bacteria</taxon>
        <taxon>Bacillati</taxon>
        <taxon>Actinomycetota</taxon>
        <taxon>Actinomycetes</taxon>
        <taxon>Frankiales</taxon>
        <taxon>Frankiaceae</taxon>
        <taxon>Protofrankia</taxon>
    </lineage>
</organism>
<accession>F8B1M7</accession>
<dbReference type="EMBL" id="CP002801">
    <property type="protein sequence ID" value="AEH10788.1"/>
    <property type="molecule type" value="Genomic_DNA"/>
</dbReference>
<name>F8B1M7_9ACTN</name>